<reference evidence="6" key="1">
    <citation type="journal article" date="2014" name="BMC Genomics">
        <title>Genome characteristics reveal the impact of lichenization on lichen-forming fungus Endocarpon pusillum Hedwig (Verrucariales, Ascomycota).</title>
        <authorList>
            <person name="Wang Y.-Y."/>
            <person name="Liu B."/>
            <person name="Zhang X.-Y."/>
            <person name="Zhou Q.-M."/>
            <person name="Zhang T."/>
            <person name="Li H."/>
            <person name="Yu Y.-F."/>
            <person name="Zhang X.-L."/>
            <person name="Hao X.-Y."/>
            <person name="Wang M."/>
            <person name="Wang L."/>
            <person name="Wei J.-C."/>
        </authorList>
    </citation>
    <scope>NUCLEOTIDE SEQUENCE [LARGE SCALE GENOMIC DNA]</scope>
    <source>
        <strain evidence="6">Z07020 / HMAS-L-300199</strain>
    </source>
</reference>
<proteinExistence type="predicted"/>
<dbReference type="SUPFAM" id="SSF51735">
    <property type="entry name" value="NAD(P)-binding Rossmann-fold domains"/>
    <property type="match status" value="2"/>
</dbReference>
<dbReference type="eggNOG" id="KOG2741">
    <property type="taxonomic scope" value="Eukaryota"/>
</dbReference>
<dbReference type="InterPro" id="IPR002347">
    <property type="entry name" value="SDR_fam"/>
</dbReference>
<feature type="region of interest" description="Disordered" evidence="2">
    <location>
        <begin position="546"/>
        <end position="591"/>
    </location>
</feature>
<dbReference type="PANTHER" id="PTHR43708:SF1">
    <property type="entry name" value="GALACTOSE_LACTOSE METABOLISM REGULATORY PROTEIN GAL80"/>
    <property type="match status" value="1"/>
</dbReference>
<dbReference type="RefSeq" id="XP_007802429.1">
    <property type="nucleotide sequence ID" value="XM_007804238.1"/>
</dbReference>
<organism evidence="5 6">
    <name type="scientific">Endocarpon pusillum (strain Z07020 / HMAS-L-300199)</name>
    <name type="common">Lichen-forming fungus</name>
    <dbReference type="NCBI Taxonomy" id="1263415"/>
    <lineage>
        <taxon>Eukaryota</taxon>
        <taxon>Fungi</taxon>
        <taxon>Dikarya</taxon>
        <taxon>Ascomycota</taxon>
        <taxon>Pezizomycotina</taxon>
        <taxon>Eurotiomycetes</taxon>
        <taxon>Chaetothyriomycetidae</taxon>
        <taxon>Verrucariales</taxon>
        <taxon>Verrucariaceae</taxon>
        <taxon>Endocarpon</taxon>
    </lineage>
</organism>
<dbReference type="PROSITE" id="PS00061">
    <property type="entry name" value="ADH_SHORT"/>
    <property type="match status" value="1"/>
</dbReference>
<dbReference type="SUPFAM" id="SSF55347">
    <property type="entry name" value="Glyceraldehyde-3-phosphate dehydrogenase-like, C-terminal domain"/>
    <property type="match status" value="1"/>
</dbReference>
<dbReference type="OrthoDB" id="5371740at2759"/>
<gene>
    <name evidence="5" type="ORF">EPUS_08225</name>
</gene>
<evidence type="ECO:0000313" key="6">
    <source>
        <dbReference type="Proteomes" id="UP000019373"/>
    </source>
</evidence>
<sequence length="1243" mass="135416">MEKGVKGDVVVFGDEDLEPEGGICGVATPGAWANQAHLPYLSHTSKYKIVALANSSVAAAEAAIKEHNLPADVKAYGSPEDIAADPDVDMVVVSVTVTKHYELVKPALEAGKTAFVEWPLGCNTAQAEELTELAKRKNVKTLVGLQGRQTNITRTLKEIVASGKLGKVLSSTVVTESGFFDHEIPVKMKYFTEAKNGGNNYTILFGHFVDSFVDVLGDFEHSQGILANQRPFIDLVSDGKKVETVHKDIADHILVQGKLKSGAVTSISVRTTHQAVKRRDSNPIQLRAGKPPHMTWKIFFERGEVSLEAPGPSVQWSYEKDMLAIKQFDYATEKVETIDVADMELEDIKTPSRMIGRVYEAFASGREYPTFEHALENHRRLDRIAESAIHLEREFAEKCPEHEEAILASSRTTDEIQQPFAPVPPGPPMINVQEELLSRPKSKELRRMPQSYRDLKAAGSKDQVCSELLKPSLKTPELLPSPLPSEGDDNYNGCFAFRNPKEAGPNPTTFVESSYEFEGIVMGYCEDNFRERASRFRSPLVGGLERQRCPATTPPKQPVDSYTSIFMRTPPTSNMSATLRSPKRERSASLSSEATWLSKSYSSQDSSTCFGQLERIKTSETRLAEKSRRCCQIVPGPIDDWPTTSCPGVRKACYATVINPGKASDIWVPRPSPMKSRSTNRSSPGESQHVPGTPERKLFEISAFSPWDSPTERQSSAQYCGDTSSPFAKIASYGNLNCPFKQSTPSRSTVLPPRKSSLSAALRMSPISVSPSFSTSTLASVKSPSESLSRSAGGAQQVVHPECEAWAKCEDIARILDDLERSVNEYPSGLLQLDTPVVLQIRHPQSLDEVHMSCLSKIFPAVHAQHLSALAATLIAQSYLTRLSPDAEQSISIASLAATSNQLPNNITTKTGTTLGIHLADVTSVHVPAQALRKRAIVVQAALHVSVRKIMIMTSNPNHHFIPLDVTSWSSQLSFFEDAVRLSPTRGIDCVVANAGINLAEESLTFEKPPDYHSQLVTGAQGKKLAPPAPPQFKTVDVNLTGVLTTCNPKPDPNRGPSTAKPEVNRDRHLLLIASIAGLWPLPTQTLYSVSKHGVVGLFRNLRVTSPVRHGIRVNMLCPYFTATPILGTAGKLMLSGAALAEMRDVVDAATRLVADRTVVGRGLAVGARAGAGDAESVGGSAGEGESGVWEVYAHDFEQSDVFSRRVLAVTNLVAGRRGWVGVLSDLGWALVGEPVTRWWGGR</sequence>
<dbReference type="AlphaFoldDB" id="U1HRX1"/>
<dbReference type="GO" id="GO:0000166">
    <property type="term" value="F:nucleotide binding"/>
    <property type="evidence" value="ECO:0007669"/>
    <property type="project" value="InterPro"/>
</dbReference>
<evidence type="ECO:0000313" key="5">
    <source>
        <dbReference type="EMBL" id="ERF71909.1"/>
    </source>
</evidence>
<dbReference type="InterPro" id="IPR000683">
    <property type="entry name" value="Gfo/Idh/MocA-like_OxRdtase_N"/>
</dbReference>
<dbReference type="Gene3D" id="3.30.360.10">
    <property type="entry name" value="Dihydrodipicolinate Reductase, domain 2"/>
    <property type="match status" value="1"/>
</dbReference>
<accession>U1HRX1</accession>
<evidence type="ECO:0000256" key="2">
    <source>
        <dbReference type="SAM" id="MobiDB-lite"/>
    </source>
</evidence>
<dbReference type="Pfam" id="PF00106">
    <property type="entry name" value="adh_short"/>
    <property type="match status" value="1"/>
</dbReference>
<dbReference type="EMBL" id="KE721162">
    <property type="protein sequence ID" value="ERF71909.1"/>
    <property type="molecule type" value="Genomic_DNA"/>
</dbReference>
<dbReference type="InterPro" id="IPR055080">
    <property type="entry name" value="Gal80p-like_C"/>
</dbReference>
<feature type="compositionally biased region" description="Polar residues" evidence="2">
    <location>
        <begin position="675"/>
        <end position="686"/>
    </location>
</feature>
<keyword evidence="1" id="KW-0521">NADP</keyword>
<dbReference type="PRINTS" id="PR00081">
    <property type="entry name" value="GDHRDH"/>
</dbReference>
<dbReference type="InterPro" id="IPR036291">
    <property type="entry name" value="NAD(P)-bd_dom_sf"/>
</dbReference>
<protein>
    <submittedName>
        <fullName evidence="5">Uncharacterized protein</fullName>
    </submittedName>
</protein>
<dbReference type="InterPro" id="IPR020904">
    <property type="entry name" value="Sc_DH/Rdtase_CS"/>
</dbReference>
<dbReference type="GeneID" id="19243076"/>
<evidence type="ECO:0000256" key="1">
    <source>
        <dbReference type="ARBA" id="ARBA00022857"/>
    </source>
</evidence>
<keyword evidence="6" id="KW-1185">Reference proteome</keyword>
<feature type="domain" description="Gal80p-like C-terminal" evidence="4">
    <location>
        <begin position="155"/>
        <end position="277"/>
    </location>
</feature>
<dbReference type="InterPro" id="IPR051317">
    <property type="entry name" value="Gfo/Idh/MocA_oxidoreduct"/>
</dbReference>
<feature type="domain" description="Gfo/Idh/MocA-like oxidoreductase N-terminal" evidence="3">
    <location>
        <begin position="30"/>
        <end position="144"/>
    </location>
</feature>
<feature type="compositionally biased region" description="Polar residues" evidence="2">
    <location>
        <begin position="560"/>
        <end position="579"/>
    </location>
</feature>
<evidence type="ECO:0000259" key="4">
    <source>
        <dbReference type="Pfam" id="PF22685"/>
    </source>
</evidence>
<dbReference type="PANTHER" id="PTHR43708">
    <property type="entry name" value="CONSERVED EXPRESSED OXIDOREDUCTASE (EUROFUNG)"/>
    <property type="match status" value="1"/>
</dbReference>
<evidence type="ECO:0000259" key="3">
    <source>
        <dbReference type="Pfam" id="PF01408"/>
    </source>
</evidence>
<dbReference type="Gene3D" id="3.40.50.720">
    <property type="entry name" value="NAD(P)-binding Rossmann-like Domain"/>
    <property type="match status" value="2"/>
</dbReference>
<dbReference type="HOGENOM" id="CLU_266472_0_0_1"/>
<dbReference type="Proteomes" id="UP000019373">
    <property type="component" value="Unassembled WGS sequence"/>
</dbReference>
<dbReference type="Pfam" id="PF01408">
    <property type="entry name" value="GFO_IDH_MocA"/>
    <property type="match status" value="1"/>
</dbReference>
<feature type="region of interest" description="Disordered" evidence="2">
    <location>
        <begin position="664"/>
        <end position="695"/>
    </location>
</feature>
<dbReference type="Pfam" id="PF22685">
    <property type="entry name" value="Gal80p_C-like"/>
    <property type="match status" value="1"/>
</dbReference>
<name>U1HRX1_ENDPU</name>